<dbReference type="InterPro" id="IPR006093">
    <property type="entry name" value="Oxy_OxRdtase_FAD_BS"/>
</dbReference>
<dbReference type="SUPFAM" id="SSF56176">
    <property type="entry name" value="FAD-binding/transporter-associated domain-like"/>
    <property type="match status" value="1"/>
</dbReference>
<feature type="domain" description="FAD-binding PCMH-type" evidence="6">
    <location>
        <begin position="33"/>
        <end position="202"/>
    </location>
</feature>
<organism evidence="7">
    <name type="scientific">Leifsonia sp. NPDC080035</name>
    <dbReference type="NCBI Taxonomy" id="3143936"/>
    <lineage>
        <taxon>Bacteria</taxon>
        <taxon>Bacillati</taxon>
        <taxon>Actinomycetota</taxon>
        <taxon>Actinomycetes</taxon>
        <taxon>Micrococcales</taxon>
        <taxon>Microbacteriaceae</taxon>
        <taxon>Leifsonia</taxon>
    </lineage>
</organism>
<dbReference type="PANTHER" id="PTHR42973">
    <property type="entry name" value="BINDING OXIDOREDUCTASE, PUTATIVE (AFU_ORTHOLOGUE AFUA_1G17690)-RELATED"/>
    <property type="match status" value="1"/>
</dbReference>
<evidence type="ECO:0000256" key="3">
    <source>
        <dbReference type="ARBA" id="ARBA00022630"/>
    </source>
</evidence>
<evidence type="ECO:0000256" key="1">
    <source>
        <dbReference type="ARBA" id="ARBA00001974"/>
    </source>
</evidence>
<reference evidence="7" key="1">
    <citation type="submission" date="2024-05" db="EMBL/GenBank/DDBJ databases">
        <title>The Natural Products Discovery Center: Release of the First 8490 Sequenced Strains for Exploring Actinobacteria Biosynthetic Diversity.</title>
        <authorList>
            <person name="Kalkreuter E."/>
            <person name="Kautsar S.A."/>
            <person name="Yang D."/>
            <person name="Bader C.D."/>
            <person name="Teijaro C.N."/>
            <person name="Fluegel L."/>
            <person name="Davis C.M."/>
            <person name="Simpson J.R."/>
            <person name="Lauterbach L."/>
            <person name="Steele A.D."/>
            <person name="Gui C."/>
            <person name="Meng S."/>
            <person name="Li G."/>
            <person name="Viehrig K."/>
            <person name="Ye F."/>
            <person name="Su P."/>
            <person name="Kiefer A.F."/>
            <person name="Nichols A."/>
            <person name="Cepeda A.J."/>
            <person name="Yan W."/>
            <person name="Fan B."/>
            <person name="Jiang Y."/>
            <person name="Adhikari A."/>
            <person name="Zheng C.-J."/>
            <person name="Schuster L."/>
            <person name="Cowan T.M."/>
            <person name="Smanski M.J."/>
            <person name="Chevrette M.G."/>
            <person name="de Carvalho L.P.S."/>
            <person name="Shen B."/>
        </authorList>
    </citation>
    <scope>NUCLEOTIDE SEQUENCE</scope>
    <source>
        <strain evidence="7">NPDC080035</strain>
    </source>
</reference>
<protein>
    <submittedName>
        <fullName evidence="7">FAD-binding oxidoreductase</fullName>
    </submittedName>
</protein>
<dbReference type="AlphaFoldDB" id="A0AAU7G8E7"/>
<dbReference type="Gene3D" id="3.30.43.10">
    <property type="entry name" value="Uridine Diphospho-n-acetylenolpyruvylglucosamine Reductase, domain 2"/>
    <property type="match status" value="1"/>
</dbReference>
<keyword evidence="4" id="KW-0274">FAD</keyword>
<dbReference type="InterPro" id="IPR006094">
    <property type="entry name" value="Oxid_FAD_bind_N"/>
</dbReference>
<dbReference type="PANTHER" id="PTHR42973:SF39">
    <property type="entry name" value="FAD-BINDING PCMH-TYPE DOMAIN-CONTAINING PROTEIN"/>
    <property type="match status" value="1"/>
</dbReference>
<dbReference type="Pfam" id="PF01565">
    <property type="entry name" value="FAD_binding_4"/>
    <property type="match status" value="1"/>
</dbReference>
<dbReference type="InterPro" id="IPR012951">
    <property type="entry name" value="BBE"/>
</dbReference>
<dbReference type="PROSITE" id="PS51387">
    <property type="entry name" value="FAD_PCMH"/>
    <property type="match status" value="1"/>
</dbReference>
<evidence type="ECO:0000259" key="6">
    <source>
        <dbReference type="PROSITE" id="PS51387"/>
    </source>
</evidence>
<dbReference type="PROSITE" id="PS00862">
    <property type="entry name" value="OX2_COVAL_FAD"/>
    <property type="match status" value="1"/>
</dbReference>
<dbReference type="RefSeq" id="WP_348786520.1">
    <property type="nucleotide sequence ID" value="NZ_CP157390.1"/>
</dbReference>
<dbReference type="InterPro" id="IPR016166">
    <property type="entry name" value="FAD-bd_PCMH"/>
</dbReference>
<dbReference type="GO" id="GO:0016491">
    <property type="term" value="F:oxidoreductase activity"/>
    <property type="evidence" value="ECO:0007669"/>
    <property type="project" value="UniProtKB-KW"/>
</dbReference>
<proteinExistence type="inferred from homology"/>
<evidence type="ECO:0000256" key="4">
    <source>
        <dbReference type="ARBA" id="ARBA00022827"/>
    </source>
</evidence>
<dbReference type="Gene3D" id="3.40.462.20">
    <property type="match status" value="1"/>
</dbReference>
<keyword evidence="5" id="KW-0560">Oxidoreductase</keyword>
<dbReference type="InterPro" id="IPR016169">
    <property type="entry name" value="FAD-bd_PCMH_sub2"/>
</dbReference>
<dbReference type="Gene3D" id="3.30.465.10">
    <property type="match status" value="1"/>
</dbReference>
<sequence>MLESIEALRRSIGGRVIAAGDADYDAASRTPLAAAEPAVVVQAGGADDVRTAVAFAATSGMPLAVRGGGHSFAGFGTLDGGIVLDLAALSGVELLGGDRVRVGGGARWGAVCAALAPHGLVISSGDTASVGVGGLTLSGGIGWMVRSQGLALDSLAAVELVTAAGEFVVADRERNADLFWAVRGGGGNFGVVTAFEFEAHPGGELTFGRITFPAAEAGRILPAWAEYVHGAPDELSSVAKLANPFAGGREAPVEIVVAVDGDDDAARRVIDPIRRLGTVLGDDVARRAYADVLEPGGALPPGFGLSVRDAFVPAPSLREAMATLAEIAGEEQPAVISVHALGGAMGRVPSEETAFAHRDAAAMITTFAGGPQPALAAAAPAITRTWDRLAPHVSGAYANFLATASADDVAAVYPEETARRLGALKAEYDPHNVFARNHNIAPELQPAR</sequence>
<dbReference type="SUPFAM" id="SSF55103">
    <property type="entry name" value="FAD-linked oxidases, C-terminal domain"/>
    <property type="match status" value="1"/>
</dbReference>
<dbReference type="Pfam" id="PF08031">
    <property type="entry name" value="BBE"/>
    <property type="match status" value="1"/>
</dbReference>
<evidence type="ECO:0000256" key="5">
    <source>
        <dbReference type="ARBA" id="ARBA00023002"/>
    </source>
</evidence>
<name>A0AAU7G8E7_9MICO</name>
<evidence type="ECO:0000256" key="2">
    <source>
        <dbReference type="ARBA" id="ARBA00005466"/>
    </source>
</evidence>
<evidence type="ECO:0000313" key="7">
    <source>
        <dbReference type="EMBL" id="XBM46535.1"/>
    </source>
</evidence>
<dbReference type="InterPro" id="IPR050416">
    <property type="entry name" value="FAD-linked_Oxidoreductase"/>
</dbReference>
<dbReference type="InterPro" id="IPR036318">
    <property type="entry name" value="FAD-bd_PCMH-like_sf"/>
</dbReference>
<comment type="similarity">
    <text evidence="2">Belongs to the oxygen-dependent FAD-linked oxidoreductase family.</text>
</comment>
<dbReference type="InterPro" id="IPR016164">
    <property type="entry name" value="FAD-linked_Oxase-like_C"/>
</dbReference>
<dbReference type="GO" id="GO:0071949">
    <property type="term" value="F:FAD binding"/>
    <property type="evidence" value="ECO:0007669"/>
    <property type="project" value="InterPro"/>
</dbReference>
<comment type="cofactor">
    <cofactor evidence="1">
        <name>FAD</name>
        <dbReference type="ChEBI" id="CHEBI:57692"/>
    </cofactor>
</comment>
<gene>
    <name evidence="7" type="ORF">AAME72_10550</name>
</gene>
<keyword evidence="3" id="KW-0285">Flavoprotein</keyword>
<accession>A0AAU7G8E7</accession>
<dbReference type="InterPro" id="IPR016167">
    <property type="entry name" value="FAD-bd_PCMH_sub1"/>
</dbReference>
<dbReference type="EMBL" id="CP157390">
    <property type="protein sequence ID" value="XBM46535.1"/>
    <property type="molecule type" value="Genomic_DNA"/>
</dbReference>